<accession>A0A835HCQ1</accession>
<evidence type="ECO:0000313" key="2">
    <source>
        <dbReference type="Proteomes" id="UP000631114"/>
    </source>
</evidence>
<proteinExistence type="predicted"/>
<comment type="caution">
    <text evidence="1">The sequence shown here is derived from an EMBL/GenBank/DDBJ whole genome shotgun (WGS) entry which is preliminary data.</text>
</comment>
<dbReference type="AlphaFoldDB" id="A0A835HCQ1"/>
<reference evidence="1 2" key="1">
    <citation type="submission" date="2020-10" db="EMBL/GenBank/DDBJ databases">
        <title>The Coptis chinensis genome and diversification of protoberbering-type alkaloids.</title>
        <authorList>
            <person name="Wang B."/>
            <person name="Shu S."/>
            <person name="Song C."/>
            <person name="Liu Y."/>
        </authorList>
    </citation>
    <scope>NUCLEOTIDE SEQUENCE [LARGE SCALE GENOMIC DNA]</scope>
    <source>
        <strain evidence="1">HL-2020</strain>
        <tissue evidence="1">Leaf</tissue>
    </source>
</reference>
<evidence type="ECO:0000313" key="1">
    <source>
        <dbReference type="EMBL" id="KAF9596841.1"/>
    </source>
</evidence>
<dbReference type="Proteomes" id="UP000631114">
    <property type="component" value="Unassembled WGS sequence"/>
</dbReference>
<gene>
    <name evidence="1" type="ORF">IFM89_013889</name>
</gene>
<protein>
    <submittedName>
        <fullName evidence="1">Uncharacterized protein</fullName>
    </submittedName>
</protein>
<dbReference type="OrthoDB" id="1933773at2759"/>
<sequence>MSRHRRQASQALPASFNVIIEEPAASMEVLADGGFGNKGCGSTNIASGTSASIGHVGGGTKKFVSGGQPPLANQVDCLGTNNAKKPTIDGSST</sequence>
<dbReference type="EMBL" id="JADFTS010000007">
    <property type="protein sequence ID" value="KAF9596841.1"/>
    <property type="molecule type" value="Genomic_DNA"/>
</dbReference>
<keyword evidence="2" id="KW-1185">Reference proteome</keyword>
<organism evidence="1 2">
    <name type="scientific">Coptis chinensis</name>
    <dbReference type="NCBI Taxonomy" id="261450"/>
    <lineage>
        <taxon>Eukaryota</taxon>
        <taxon>Viridiplantae</taxon>
        <taxon>Streptophyta</taxon>
        <taxon>Embryophyta</taxon>
        <taxon>Tracheophyta</taxon>
        <taxon>Spermatophyta</taxon>
        <taxon>Magnoliopsida</taxon>
        <taxon>Ranunculales</taxon>
        <taxon>Ranunculaceae</taxon>
        <taxon>Coptidoideae</taxon>
        <taxon>Coptis</taxon>
    </lineage>
</organism>
<name>A0A835HCQ1_9MAGN</name>